<evidence type="ECO:0000256" key="1">
    <source>
        <dbReference type="SAM" id="Phobius"/>
    </source>
</evidence>
<dbReference type="AlphaFoldDB" id="A0A1I5PND5"/>
<dbReference type="RefSeq" id="WP_163392981.1">
    <property type="nucleotide sequence ID" value="NZ_FOWR01000013.1"/>
</dbReference>
<dbReference type="GeneID" id="51989537"/>
<sequence length="57" mass="6855">MSKQTEPSRYIRRNRVADWRERPAKENGFLQQFSFGIPSWLWPLLICLVWLIQLAAH</sequence>
<name>A0A1I5PND5_9GAMM</name>
<dbReference type="Proteomes" id="UP000182692">
    <property type="component" value="Unassembled WGS sequence"/>
</dbReference>
<proteinExistence type="predicted"/>
<keyword evidence="1" id="KW-1133">Transmembrane helix</keyword>
<feature type="transmembrane region" description="Helical" evidence="1">
    <location>
        <begin position="40"/>
        <end position="56"/>
    </location>
</feature>
<organism evidence="2 3">
    <name type="scientific">Enterovibrio norvegicus DSM 15893</name>
    <dbReference type="NCBI Taxonomy" id="1121869"/>
    <lineage>
        <taxon>Bacteria</taxon>
        <taxon>Pseudomonadati</taxon>
        <taxon>Pseudomonadota</taxon>
        <taxon>Gammaproteobacteria</taxon>
        <taxon>Vibrionales</taxon>
        <taxon>Vibrionaceae</taxon>
        <taxon>Enterovibrio</taxon>
    </lineage>
</organism>
<dbReference type="EMBL" id="FOWR01000013">
    <property type="protein sequence ID" value="SFP35573.1"/>
    <property type="molecule type" value="Genomic_DNA"/>
</dbReference>
<keyword evidence="1" id="KW-0812">Transmembrane</keyword>
<reference evidence="2 3" key="1">
    <citation type="submission" date="2016-10" db="EMBL/GenBank/DDBJ databases">
        <authorList>
            <person name="de Groot N.N."/>
        </authorList>
    </citation>
    <scope>NUCLEOTIDE SEQUENCE [LARGE SCALE GENOMIC DNA]</scope>
    <source>
        <strain evidence="2 3">DSM 15893</strain>
    </source>
</reference>
<evidence type="ECO:0000313" key="2">
    <source>
        <dbReference type="EMBL" id="SFP35573.1"/>
    </source>
</evidence>
<keyword evidence="1" id="KW-0472">Membrane</keyword>
<protein>
    <submittedName>
        <fullName evidence="2">Uncharacterized protein</fullName>
    </submittedName>
</protein>
<accession>A0A1I5PND5</accession>
<gene>
    <name evidence="2" type="ORF">SAMN03084138_01983</name>
</gene>
<evidence type="ECO:0000313" key="3">
    <source>
        <dbReference type="Proteomes" id="UP000182692"/>
    </source>
</evidence>